<dbReference type="OrthoDB" id="2803164at2759"/>
<evidence type="ECO:0000313" key="2">
    <source>
        <dbReference type="EMBL" id="GBE84240.1"/>
    </source>
</evidence>
<sequence length="329" mass="36949">MVGLRLNQRGRTQDVNNVCKKIEDLLHGLKCRVGVEGFFCLVCNTTDFHMPLRWYFSSQELNKYLRGAIKKGWDPANIGALAEAFAVASCDFMSFLRTSKSKADWLKGEIRDKINTMLVEITRNSKAVMNYVNYERDIVLKYGITLQGWTHEKWANPSDLSTSPPPLRTLLAALESGTCKFEQLTSEELKKRTEEYDQKVAAGEAVARKKRKDTGGKHAGMRRKHRAEAEDADADMEDDDDDEVNEEEVLSACTGEKRPSDDANTSEQRPSDDANTGEQRPSNDMNTGEKRPSDDANAGSSKRRPSKRRHKTSSHTPKSAETIPSDVDD</sequence>
<dbReference type="Proteomes" id="UP000287166">
    <property type="component" value="Unassembled WGS sequence"/>
</dbReference>
<proteinExistence type="predicted"/>
<comment type="caution">
    <text evidence="2">The sequence shown here is derived from an EMBL/GenBank/DDBJ whole genome shotgun (WGS) entry which is preliminary data.</text>
</comment>
<protein>
    <submittedName>
        <fullName evidence="2">Uncharacterized protein</fullName>
    </submittedName>
</protein>
<dbReference type="GeneID" id="38781157"/>
<feature type="compositionally biased region" description="Basic residues" evidence="1">
    <location>
        <begin position="301"/>
        <end position="313"/>
    </location>
</feature>
<feature type="compositionally biased region" description="Acidic residues" evidence="1">
    <location>
        <begin position="230"/>
        <end position="249"/>
    </location>
</feature>
<name>A0A401GQ08_9APHY</name>
<accession>A0A401GQ08</accession>
<dbReference type="InParanoid" id="A0A401GQ08"/>
<feature type="region of interest" description="Disordered" evidence="1">
    <location>
        <begin position="204"/>
        <end position="329"/>
    </location>
</feature>
<dbReference type="STRING" id="139825.A0A401GQ08"/>
<dbReference type="AlphaFoldDB" id="A0A401GQ08"/>
<organism evidence="2 3">
    <name type="scientific">Sparassis crispa</name>
    <dbReference type="NCBI Taxonomy" id="139825"/>
    <lineage>
        <taxon>Eukaryota</taxon>
        <taxon>Fungi</taxon>
        <taxon>Dikarya</taxon>
        <taxon>Basidiomycota</taxon>
        <taxon>Agaricomycotina</taxon>
        <taxon>Agaricomycetes</taxon>
        <taxon>Polyporales</taxon>
        <taxon>Sparassidaceae</taxon>
        <taxon>Sparassis</taxon>
    </lineage>
</organism>
<feature type="compositionally biased region" description="Polar residues" evidence="1">
    <location>
        <begin position="262"/>
        <end position="286"/>
    </location>
</feature>
<keyword evidence="3" id="KW-1185">Reference proteome</keyword>
<evidence type="ECO:0000256" key="1">
    <source>
        <dbReference type="SAM" id="MobiDB-lite"/>
    </source>
</evidence>
<dbReference type="EMBL" id="BFAD01000006">
    <property type="protein sequence ID" value="GBE84240.1"/>
    <property type="molecule type" value="Genomic_DNA"/>
</dbReference>
<reference evidence="2 3" key="1">
    <citation type="journal article" date="2018" name="Sci. Rep.">
        <title>Genome sequence of the cauliflower mushroom Sparassis crispa (Hanabiratake) and its association with beneficial usage.</title>
        <authorList>
            <person name="Kiyama R."/>
            <person name="Furutani Y."/>
            <person name="Kawaguchi K."/>
            <person name="Nakanishi T."/>
        </authorList>
    </citation>
    <scope>NUCLEOTIDE SEQUENCE [LARGE SCALE GENOMIC DNA]</scope>
</reference>
<gene>
    <name evidence="2" type="ORF">SCP_0602180</name>
</gene>
<dbReference type="RefSeq" id="XP_027615153.1">
    <property type="nucleotide sequence ID" value="XM_027759352.1"/>
</dbReference>
<evidence type="ECO:0000313" key="3">
    <source>
        <dbReference type="Proteomes" id="UP000287166"/>
    </source>
</evidence>